<dbReference type="InterPro" id="IPR011701">
    <property type="entry name" value="MFS"/>
</dbReference>
<keyword evidence="5 7" id="KW-1133">Transmembrane helix</keyword>
<keyword evidence="6 7" id="KW-0472">Membrane</keyword>
<dbReference type="InterPro" id="IPR036259">
    <property type="entry name" value="MFS_trans_sf"/>
</dbReference>
<dbReference type="InterPro" id="IPR020846">
    <property type="entry name" value="MFS_dom"/>
</dbReference>
<reference evidence="9 10" key="1">
    <citation type="submission" date="2023-05" db="EMBL/GenBank/DDBJ databases">
        <title>Glutamicibacter sp. B1, complete genome.</title>
        <authorList>
            <person name="Long Y.H."/>
            <person name="Fang T."/>
            <person name="Li X.Y."/>
        </authorList>
    </citation>
    <scope>NUCLEOTIDE SEQUENCE [LARGE SCALE GENOMIC DNA]</scope>
    <source>
        <strain evidence="9 10">B1</strain>
    </source>
</reference>
<feature type="transmembrane region" description="Helical" evidence="7">
    <location>
        <begin position="139"/>
        <end position="158"/>
    </location>
</feature>
<dbReference type="InterPro" id="IPR050171">
    <property type="entry name" value="MFS_Transporters"/>
</dbReference>
<dbReference type="KEGG" id="gey:QMQ05_13225"/>
<organism evidence="9 10">
    <name type="scientific">Glutamicibacter ectropisis</name>
    <dbReference type="NCBI Taxonomy" id="3046593"/>
    <lineage>
        <taxon>Bacteria</taxon>
        <taxon>Bacillati</taxon>
        <taxon>Actinomycetota</taxon>
        <taxon>Actinomycetes</taxon>
        <taxon>Micrococcales</taxon>
        <taxon>Micrococcaceae</taxon>
        <taxon>Glutamicibacter</taxon>
    </lineage>
</organism>
<protein>
    <submittedName>
        <fullName evidence="9">MFS transporter</fullName>
    </submittedName>
</protein>
<dbReference type="Gene3D" id="1.20.1250.20">
    <property type="entry name" value="MFS general substrate transporter like domains"/>
    <property type="match status" value="2"/>
</dbReference>
<feature type="transmembrane region" description="Helical" evidence="7">
    <location>
        <begin position="228"/>
        <end position="247"/>
    </location>
</feature>
<evidence type="ECO:0000256" key="6">
    <source>
        <dbReference type="ARBA" id="ARBA00023136"/>
    </source>
</evidence>
<feature type="domain" description="Major facilitator superfamily (MFS) profile" evidence="8">
    <location>
        <begin position="74"/>
        <end position="459"/>
    </location>
</feature>
<keyword evidence="10" id="KW-1185">Reference proteome</keyword>
<comment type="subcellular location">
    <subcellularLocation>
        <location evidence="1">Cell membrane</location>
        <topology evidence="1">Multi-pass membrane protein</topology>
    </subcellularLocation>
</comment>
<evidence type="ECO:0000256" key="7">
    <source>
        <dbReference type="SAM" id="Phobius"/>
    </source>
</evidence>
<dbReference type="GO" id="GO:0005886">
    <property type="term" value="C:plasma membrane"/>
    <property type="evidence" value="ECO:0007669"/>
    <property type="project" value="UniProtKB-SubCell"/>
</dbReference>
<feature type="transmembrane region" description="Helical" evidence="7">
    <location>
        <begin position="364"/>
        <end position="383"/>
    </location>
</feature>
<proteinExistence type="predicted"/>
<feature type="transmembrane region" description="Helical" evidence="7">
    <location>
        <begin position="202"/>
        <end position="222"/>
    </location>
</feature>
<keyword evidence="4 7" id="KW-0812">Transmembrane</keyword>
<feature type="transmembrane region" description="Helical" evidence="7">
    <location>
        <begin position="105"/>
        <end position="127"/>
    </location>
</feature>
<dbReference type="SUPFAM" id="SSF103473">
    <property type="entry name" value="MFS general substrate transporter"/>
    <property type="match status" value="1"/>
</dbReference>
<dbReference type="Proteomes" id="UP001486888">
    <property type="component" value="Chromosome"/>
</dbReference>
<evidence type="ECO:0000256" key="1">
    <source>
        <dbReference type="ARBA" id="ARBA00004651"/>
    </source>
</evidence>
<feature type="transmembrane region" description="Helical" evidence="7">
    <location>
        <begin position="71"/>
        <end position="93"/>
    </location>
</feature>
<sequence>MEERSVVVDKLKQNAQLTGGAASGPTGKKLFRTILDPKASATLKPGVNVSVISELRMQPMQHRTLSWNPGLTTRLVITVAVSFLLLVGANLATPLYPALQAELHLGAMGTTIAFASYVCSLMFFLCTVGHWSDHIGRRAALVIAVLVSLAGTFVFGSASSLFELCLGRGLQGTGVALATGASAAALRELLPSKPEWASRFTLLASSGGVAFGPVLGGLMANLPGGRSIVFMVQAVLLFLVMIPLVTLQARPAIAMAERGQRGKALAPRRLGIPSTARSQFWLAALVGFLSFAIFGFVLSLAPGYFAETFGLNSLWVIGLIAGLPLGVSALSQVVVRGGANLLPIGLALMAISTVLLAVAAEHEILILALLALVLVGLGQGMSFRTAFATAVDAVSDRQHAQTVSTIYLVTYLGSAVPVIALGWAVGVFGQEISILVFAICCSLLALGLGLWAMISQRTTN</sequence>
<feature type="transmembrane region" description="Helical" evidence="7">
    <location>
        <begin position="404"/>
        <end position="426"/>
    </location>
</feature>
<dbReference type="GO" id="GO:0022857">
    <property type="term" value="F:transmembrane transporter activity"/>
    <property type="evidence" value="ECO:0007669"/>
    <property type="project" value="InterPro"/>
</dbReference>
<evidence type="ECO:0000256" key="3">
    <source>
        <dbReference type="ARBA" id="ARBA00022475"/>
    </source>
</evidence>
<name>A0AAU6WCB8_9MICC</name>
<keyword evidence="2" id="KW-0813">Transport</keyword>
<dbReference type="EMBL" id="CP125942">
    <property type="protein sequence ID" value="XAO45305.1"/>
    <property type="molecule type" value="Genomic_DNA"/>
</dbReference>
<gene>
    <name evidence="9" type="ORF">QMQ05_13225</name>
</gene>
<feature type="transmembrane region" description="Helical" evidence="7">
    <location>
        <begin position="432"/>
        <end position="454"/>
    </location>
</feature>
<feature type="transmembrane region" description="Helical" evidence="7">
    <location>
        <begin position="313"/>
        <end position="334"/>
    </location>
</feature>
<evidence type="ECO:0000313" key="9">
    <source>
        <dbReference type="EMBL" id="XAO45305.1"/>
    </source>
</evidence>
<evidence type="ECO:0000259" key="8">
    <source>
        <dbReference type="PROSITE" id="PS50850"/>
    </source>
</evidence>
<evidence type="ECO:0000256" key="2">
    <source>
        <dbReference type="ARBA" id="ARBA00022448"/>
    </source>
</evidence>
<feature type="transmembrane region" description="Helical" evidence="7">
    <location>
        <begin position="341"/>
        <end position="358"/>
    </location>
</feature>
<evidence type="ECO:0000256" key="4">
    <source>
        <dbReference type="ARBA" id="ARBA00022692"/>
    </source>
</evidence>
<dbReference type="PANTHER" id="PTHR23517:SF13">
    <property type="entry name" value="MAJOR FACILITATOR SUPERFAMILY MFS_1"/>
    <property type="match status" value="1"/>
</dbReference>
<feature type="transmembrane region" description="Helical" evidence="7">
    <location>
        <begin position="280"/>
        <end position="301"/>
    </location>
</feature>
<accession>A0AAU6WCB8</accession>
<dbReference type="RefSeq" id="WP_345470711.1">
    <property type="nucleotide sequence ID" value="NZ_CP125942.1"/>
</dbReference>
<dbReference type="PANTHER" id="PTHR23517">
    <property type="entry name" value="RESISTANCE PROTEIN MDTM, PUTATIVE-RELATED-RELATED"/>
    <property type="match status" value="1"/>
</dbReference>
<dbReference type="Pfam" id="PF07690">
    <property type="entry name" value="MFS_1"/>
    <property type="match status" value="1"/>
</dbReference>
<dbReference type="AlphaFoldDB" id="A0AAU6WCB8"/>
<dbReference type="PROSITE" id="PS50850">
    <property type="entry name" value="MFS"/>
    <property type="match status" value="1"/>
</dbReference>
<keyword evidence="3" id="KW-1003">Cell membrane</keyword>
<evidence type="ECO:0000313" key="10">
    <source>
        <dbReference type="Proteomes" id="UP001486888"/>
    </source>
</evidence>
<evidence type="ECO:0000256" key="5">
    <source>
        <dbReference type="ARBA" id="ARBA00022989"/>
    </source>
</evidence>